<evidence type="ECO:0000256" key="10">
    <source>
        <dbReference type="HAMAP-Rule" id="MF_01463"/>
    </source>
</evidence>
<evidence type="ECO:0000313" key="14">
    <source>
        <dbReference type="EMBL" id="PMP71404.1"/>
    </source>
</evidence>
<evidence type="ECO:0000256" key="5">
    <source>
        <dbReference type="ARBA" id="ARBA00022692"/>
    </source>
</evidence>
<comment type="similarity">
    <text evidence="10">Belongs to the SecD/SecF family. SecD subfamily.</text>
</comment>
<dbReference type="InterPro" id="IPR022646">
    <property type="entry name" value="SecD/SecF_CS"/>
</dbReference>
<evidence type="ECO:0000313" key="15">
    <source>
        <dbReference type="Proteomes" id="UP000242288"/>
    </source>
</evidence>
<dbReference type="GO" id="GO:0065002">
    <property type="term" value="P:intracellular protein transmembrane transport"/>
    <property type="evidence" value="ECO:0007669"/>
    <property type="project" value="UniProtKB-UniRule"/>
</dbReference>
<gene>
    <name evidence="10 14" type="primary">secD</name>
    <name evidence="14" type="ORF">C0186_03865</name>
</gene>
<evidence type="ECO:0000259" key="13">
    <source>
        <dbReference type="Pfam" id="PF22599"/>
    </source>
</evidence>
<evidence type="ECO:0000256" key="9">
    <source>
        <dbReference type="ARBA" id="ARBA00023136"/>
    </source>
</evidence>
<dbReference type="InterPro" id="IPR001036">
    <property type="entry name" value="Acrflvin-R"/>
</dbReference>
<dbReference type="AlphaFoldDB" id="A0A2J6WLZ4"/>
<dbReference type="SUPFAM" id="SSF82866">
    <property type="entry name" value="Multidrug efflux transporter AcrB transmembrane domain"/>
    <property type="match status" value="1"/>
</dbReference>
<dbReference type="PANTHER" id="PTHR30081:SF1">
    <property type="entry name" value="PROTEIN TRANSLOCASE SUBUNIT SECD"/>
    <property type="match status" value="1"/>
</dbReference>
<dbReference type="InterPro" id="IPR048631">
    <property type="entry name" value="SecD_1st"/>
</dbReference>
<dbReference type="Proteomes" id="UP000242288">
    <property type="component" value="Unassembled WGS sequence"/>
</dbReference>
<dbReference type="Pfam" id="PF02355">
    <property type="entry name" value="SecD_SecF_C"/>
    <property type="match status" value="1"/>
</dbReference>
<dbReference type="PRINTS" id="PR00702">
    <property type="entry name" value="ACRIFLAVINRP"/>
</dbReference>
<dbReference type="HAMAP" id="MF_01463_B">
    <property type="entry name" value="SecD_B"/>
    <property type="match status" value="1"/>
</dbReference>
<dbReference type="FunFam" id="3.30.70.3400:FF:000001">
    <property type="entry name" value="Protein translocase subunit SecD"/>
    <property type="match status" value="1"/>
</dbReference>
<dbReference type="NCBIfam" id="TIGR01129">
    <property type="entry name" value="secD"/>
    <property type="match status" value="1"/>
</dbReference>
<organism evidence="14 15">
    <name type="scientific">Thermodesulfovibrio aggregans</name>
    <dbReference type="NCBI Taxonomy" id="86166"/>
    <lineage>
        <taxon>Bacteria</taxon>
        <taxon>Pseudomonadati</taxon>
        <taxon>Nitrospirota</taxon>
        <taxon>Thermodesulfovibrionia</taxon>
        <taxon>Thermodesulfovibrionales</taxon>
        <taxon>Thermodesulfovibrionaceae</taxon>
        <taxon>Thermodesulfovibrio</taxon>
    </lineage>
</organism>
<keyword evidence="5 10" id="KW-0812">Transmembrane</keyword>
<keyword evidence="8 10" id="KW-0811">Translocation</keyword>
<feature type="transmembrane region" description="Helical" evidence="10">
    <location>
        <begin position="502"/>
        <end position="526"/>
    </location>
</feature>
<keyword evidence="3 10" id="KW-1003">Cell membrane</keyword>
<evidence type="ECO:0000256" key="4">
    <source>
        <dbReference type="ARBA" id="ARBA00022519"/>
    </source>
</evidence>
<feature type="transmembrane region" description="Helical" evidence="10">
    <location>
        <begin position="381"/>
        <end position="400"/>
    </location>
</feature>
<evidence type="ECO:0000256" key="3">
    <source>
        <dbReference type="ARBA" id="ARBA00022475"/>
    </source>
</evidence>
<dbReference type="FunFam" id="1.20.1640.10:FF:000004">
    <property type="entry name" value="Protein translocase subunit SecD"/>
    <property type="match status" value="1"/>
</dbReference>
<accession>A0A2J6WLZ4</accession>
<dbReference type="PANTHER" id="PTHR30081">
    <property type="entry name" value="PROTEIN-EXPORT MEMBRANE PROTEIN SEC"/>
    <property type="match status" value="1"/>
</dbReference>
<dbReference type="FunFam" id="3.30.1360.200:FF:000002">
    <property type="entry name" value="Preprotein translocase subunit SecD"/>
    <property type="match status" value="1"/>
</dbReference>
<dbReference type="InterPro" id="IPR054384">
    <property type="entry name" value="SecDF_P1_head"/>
</dbReference>
<dbReference type="Pfam" id="PF21760">
    <property type="entry name" value="SecD_1st"/>
    <property type="match status" value="1"/>
</dbReference>
<evidence type="ECO:0000256" key="6">
    <source>
        <dbReference type="ARBA" id="ARBA00022927"/>
    </source>
</evidence>
<dbReference type="NCBIfam" id="TIGR00916">
    <property type="entry name" value="2A0604s01"/>
    <property type="match status" value="1"/>
</dbReference>
<dbReference type="GO" id="GO:0015450">
    <property type="term" value="F:protein-transporting ATPase activity"/>
    <property type="evidence" value="ECO:0007669"/>
    <property type="project" value="InterPro"/>
</dbReference>
<dbReference type="GO" id="GO:0043952">
    <property type="term" value="P:protein transport by the Sec complex"/>
    <property type="evidence" value="ECO:0007669"/>
    <property type="project" value="UniProtKB-UniRule"/>
</dbReference>
<protein>
    <recommendedName>
        <fullName evidence="10">Protein translocase subunit SecD</fullName>
    </recommendedName>
</protein>
<comment type="function">
    <text evidence="10">Part of the Sec protein translocase complex. Interacts with the SecYEG preprotein conducting channel. SecDF uses the proton motive force (PMF) to complete protein translocation after the ATP-dependent function of SecA.</text>
</comment>
<proteinExistence type="inferred from homology"/>
<keyword evidence="7 10" id="KW-1133">Transmembrane helix</keyword>
<feature type="transmembrane region" description="Helical" evidence="10">
    <location>
        <begin position="407"/>
        <end position="426"/>
    </location>
</feature>
<sequence>MRKGIYLRIALILATVVLAFIFFLPNTPLFDYMPQWWKKNMPHKGIVLGLDLRGGSHLVFEVDIKRARQITVERIGMHLQSLLEKKGIKASVKISDEKIIIQPVNDEAKKLVKENYPDLSISVQGNNLLCELPESAFKRIETTSVEQAIEVIRNRVDQLGVAEPIIHRQGENEIVVQLPGVKDPKKALEIIGKTAQLEFKLLDEETPLWKELPSLIKAGEEESFLNKWKSKLPEGDELVFQKIVNKETGEVYKRPYIVKKDVLLTGDLLAEAHVSIDQRFNEPYVSLRFNDAGAKIFEEITAKYVKHRLAIILDGNLYSAPVIQERIEGGNAQITGNFSMEEAKDLAIVLRAGALPAPVKLIQNVTVGPTLGRDSIEAGKMAVIFAAVFVSLFMVFYYRLSGVIADFALILNIILLIGALAALNATLTLPGIAGIALAIGMAVDSNVLMFERIREELRVGKTPKAAIESGYKKAFWTIFDSHVTTLITAAVLFHFGSGPIKGFAVTLSLGVAINLFTALIGTKTVFDFIYIGKERKSLSI</sequence>
<dbReference type="InterPro" id="IPR022813">
    <property type="entry name" value="SecD/SecF_arch_bac"/>
</dbReference>
<reference evidence="14 15" key="1">
    <citation type="submission" date="2018-01" db="EMBL/GenBank/DDBJ databases">
        <title>Metagenomic assembled genomes from two thermal pools in the Uzon Caldera, Kamchatka, Russia.</title>
        <authorList>
            <person name="Wilkins L."/>
            <person name="Ettinger C."/>
        </authorList>
    </citation>
    <scope>NUCLEOTIDE SEQUENCE [LARGE SCALE GENOMIC DNA]</scope>
    <source>
        <strain evidence="14">ZAV-04</strain>
    </source>
</reference>
<keyword evidence="9 10" id="KW-0472">Membrane</keyword>
<dbReference type="InterPro" id="IPR055344">
    <property type="entry name" value="SecD_SecF_C_bact"/>
</dbReference>
<comment type="subunit">
    <text evidence="10">Forms a complex with SecF. Part of the essential Sec protein translocation apparatus which comprises SecA, SecYEG and auxiliary proteins SecDF. Other proteins may also be involved.</text>
</comment>
<keyword evidence="6 10" id="KW-0653">Protein transport</keyword>
<feature type="domain" description="Protein translocase subunit SecDF P1" evidence="12">
    <location>
        <begin position="145"/>
        <end position="203"/>
    </location>
</feature>
<dbReference type="Pfam" id="PF22599">
    <property type="entry name" value="SecDF_P1_head"/>
    <property type="match status" value="1"/>
</dbReference>
<dbReference type="InterPro" id="IPR005791">
    <property type="entry name" value="SecD"/>
</dbReference>
<comment type="subcellular location">
    <subcellularLocation>
        <location evidence="1 10">Cell membrane</location>
        <topology evidence="1 10">Multi-pass membrane protein</topology>
    </subcellularLocation>
</comment>
<comment type="caution">
    <text evidence="14">The sequence shown here is derived from an EMBL/GenBank/DDBJ whole genome shotgun (WGS) entry which is preliminary data.</text>
</comment>
<dbReference type="Gene3D" id="1.20.1640.10">
    <property type="entry name" value="Multidrug efflux transporter AcrB transmembrane domain"/>
    <property type="match status" value="1"/>
</dbReference>
<dbReference type="EMBL" id="PNIO01000030">
    <property type="protein sequence ID" value="PMP71404.1"/>
    <property type="molecule type" value="Genomic_DNA"/>
</dbReference>
<feature type="domain" description="Protein export membrane protein SecD/SecF C-terminal" evidence="11">
    <location>
        <begin position="360"/>
        <end position="518"/>
    </location>
</feature>
<keyword evidence="2 10" id="KW-0813">Transport</keyword>
<evidence type="ECO:0000256" key="2">
    <source>
        <dbReference type="ARBA" id="ARBA00022448"/>
    </source>
</evidence>
<dbReference type="Pfam" id="PF07549">
    <property type="entry name" value="Sec_GG"/>
    <property type="match status" value="1"/>
</dbReference>
<dbReference type="GO" id="GO:0006605">
    <property type="term" value="P:protein targeting"/>
    <property type="evidence" value="ECO:0007669"/>
    <property type="project" value="UniProtKB-UniRule"/>
</dbReference>
<dbReference type="GO" id="GO:0005886">
    <property type="term" value="C:plasma membrane"/>
    <property type="evidence" value="ECO:0007669"/>
    <property type="project" value="UniProtKB-SubCell"/>
</dbReference>
<dbReference type="Gene3D" id="3.30.1360.200">
    <property type="match status" value="1"/>
</dbReference>
<evidence type="ECO:0000259" key="11">
    <source>
        <dbReference type="Pfam" id="PF02355"/>
    </source>
</evidence>
<comment type="caution">
    <text evidence="10">Lacks conserved residue(s) required for the propagation of feature annotation.</text>
</comment>
<feature type="transmembrane region" description="Helical" evidence="10">
    <location>
        <begin position="474"/>
        <end position="496"/>
    </location>
</feature>
<keyword evidence="4" id="KW-0997">Cell inner membrane</keyword>
<name>A0A2J6WLZ4_9BACT</name>
<evidence type="ECO:0000259" key="12">
    <source>
        <dbReference type="Pfam" id="PF21760"/>
    </source>
</evidence>
<feature type="domain" description="SecDF P1 head subdomain" evidence="13">
    <location>
        <begin position="252"/>
        <end position="357"/>
    </location>
</feature>
<feature type="transmembrane region" description="Helical" evidence="10">
    <location>
        <begin position="5"/>
        <end position="24"/>
    </location>
</feature>
<dbReference type="InterPro" id="IPR048634">
    <property type="entry name" value="SecD_SecF_C"/>
</dbReference>
<evidence type="ECO:0000256" key="7">
    <source>
        <dbReference type="ARBA" id="ARBA00022989"/>
    </source>
</evidence>
<dbReference type="Gene3D" id="3.30.70.3400">
    <property type="match status" value="2"/>
</dbReference>
<evidence type="ECO:0000256" key="8">
    <source>
        <dbReference type="ARBA" id="ARBA00023010"/>
    </source>
</evidence>
<evidence type="ECO:0000256" key="1">
    <source>
        <dbReference type="ARBA" id="ARBA00004651"/>
    </source>
</evidence>